<feature type="domain" description="ACB" evidence="4">
    <location>
        <begin position="4"/>
        <end position="89"/>
    </location>
</feature>
<evidence type="ECO:0000256" key="1">
    <source>
        <dbReference type="ARBA" id="ARBA00004275"/>
    </source>
</evidence>
<evidence type="ECO:0000313" key="8">
    <source>
        <dbReference type="RefSeq" id="XP_019524071.1"/>
    </source>
</evidence>
<dbReference type="OrthoDB" id="409763at2759"/>
<dbReference type="Pfam" id="PF00378">
    <property type="entry name" value="ECH_1"/>
    <property type="match status" value="1"/>
</dbReference>
<evidence type="ECO:0000313" key="7">
    <source>
        <dbReference type="RefSeq" id="XP_019524070.1"/>
    </source>
</evidence>
<gene>
    <name evidence="6 7 8 9 10 11" type="primary">ECI2</name>
</gene>
<keyword evidence="2" id="KW-0576">Peroxisome</keyword>
<dbReference type="InterPro" id="IPR035984">
    <property type="entry name" value="Acyl-CoA-binding_sf"/>
</dbReference>
<dbReference type="GO" id="GO:0000062">
    <property type="term" value="F:fatty-acyl-CoA binding"/>
    <property type="evidence" value="ECO:0007669"/>
    <property type="project" value="InterPro"/>
</dbReference>
<dbReference type="GO" id="GO:0005739">
    <property type="term" value="C:mitochondrion"/>
    <property type="evidence" value="ECO:0007669"/>
    <property type="project" value="TreeGrafter"/>
</dbReference>
<dbReference type="CDD" id="cd06558">
    <property type="entry name" value="crotonase-like"/>
    <property type="match status" value="1"/>
</dbReference>
<dbReference type="InterPro" id="IPR014352">
    <property type="entry name" value="FERM/acyl-CoA-bd_prot_sf"/>
</dbReference>
<protein>
    <submittedName>
        <fullName evidence="6 7">Enoyl-CoA delta isomerase 2, mitochondrial isoform X3</fullName>
    </submittedName>
</protein>
<dbReference type="RefSeq" id="XP_019524071.1">
    <property type="nucleotide sequence ID" value="XM_019668526.1"/>
</dbReference>
<comment type="subcellular location">
    <subcellularLocation>
        <location evidence="1">Peroxisome</location>
    </subcellularLocation>
</comment>
<evidence type="ECO:0000313" key="11">
    <source>
        <dbReference type="RefSeq" id="XP_019524075.1"/>
    </source>
</evidence>
<dbReference type="PANTHER" id="PTHR43684:SF1">
    <property type="entry name" value="ENOYL-COA DELTA ISOMERASE 2"/>
    <property type="match status" value="1"/>
</dbReference>
<dbReference type="Proteomes" id="UP000694851">
    <property type="component" value="Unplaced"/>
</dbReference>
<dbReference type="RefSeq" id="XP_019524074.1">
    <property type="nucleotide sequence ID" value="XM_019668529.1"/>
</dbReference>
<dbReference type="GO" id="GO:0005777">
    <property type="term" value="C:peroxisome"/>
    <property type="evidence" value="ECO:0007669"/>
    <property type="project" value="UniProtKB-SubCell"/>
</dbReference>
<dbReference type="RefSeq" id="XP_019524070.1">
    <property type="nucleotide sequence ID" value="XM_019668525.1"/>
</dbReference>
<dbReference type="RefSeq" id="XP_019524075.1">
    <property type="nucleotide sequence ID" value="XM_019668530.1"/>
</dbReference>
<dbReference type="SUPFAM" id="SSF52096">
    <property type="entry name" value="ClpP/crotonase"/>
    <property type="match status" value="1"/>
</dbReference>
<dbReference type="InterPro" id="IPR001753">
    <property type="entry name" value="Enoyl-CoA_hydra/iso"/>
</dbReference>
<keyword evidence="3 6" id="KW-0413">Isomerase</keyword>
<proteinExistence type="predicted"/>
<evidence type="ECO:0000259" key="4">
    <source>
        <dbReference type="PROSITE" id="PS51228"/>
    </source>
</evidence>
<dbReference type="FunFam" id="1.20.80.10:FF:000026">
    <property type="entry name" value="Enoyl-CoA delta isomerase 2, mitochondrial"/>
    <property type="match status" value="1"/>
</dbReference>
<dbReference type="InterPro" id="IPR051053">
    <property type="entry name" value="ECH/Chromodomain_protein"/>
</dbReference>
<evidence type="ECO:0000256" key="3">
    <source>
        <dbReference type="ARBA" id="ARBA00023235"/>
    </source>
</evidence>
<dbReference type="PROSITE" id="PS51228">
    <property type="entry name" value="ACB_2"/>
    <property type="match status" value="1"/>
</dbReference>
<dbReference type="PROSITE" id="PS00880">
    <property type="entry name" value="ACB_1"/>
    <property type="match status" value="1"/>
</dbReference>
<dbReference type="CTD" id="10455"/>
<keyword evidence="5" id="KW-1185">Reference proteome</keyword>
<dbReference type="Gene3D" id="1.20.80.10">
    <property type="match status" value="1"/>
</dbReference>
<dbReference type="PANTHER" id="PTHR43684">
    <property type="match status" value="1"/>
</dbReference>
<dbReference type="RefSeq" id="XP_019524069.1">
    <property type="nucleotide sequence ID" value="XM_019668524.1"/>
</dbReference>
<dbReference type="CDD" id="cd00435">
    <property type="entry name" value="ACBP"/>
    <property type="match status" value="1"/>
</dbReference>
<dbReference type="Pfam" id="PF00887">
    <property type="entry name" value="ACBP"/>
    <property type="match status" value="1"/>
</dbReference>
<dbReference type="PRINTS" id="PR00689">
    <property type="entry name" value="ACOABINDINGP"/>
</dbReference>
<name>A0A8B7TG36_HIPAR</name>
<dbReference type="SUPFAM" id="SSF47027">
    <property type="entry name" value="Acyl-CoA binding protein"/>
    <property type="match status" value="1"/>
</dbReference>
<dbReference type="RefSeq" id="XP_019524072.1">
    <property type="nucleotide sequence ID" value="XM_019668527.1"/>
</dbReference>
<dbReference type="Gene3D" id="3.90.226.10">
    <property type="entry name" value="2-enoyl-CoA Hydratase, Chain A, domain 1"/>
    <property type="match status" value="1"/>
</dbReference>
<evidence type="ECO:0000313" key="9">
    <source>
        <dbReference type="RefSeq" id="XP_019524072.1"/>
    </source>
</evidence>
<reference evidence="6 7" key="1">
    <citation type="submission" date="2025-04" db="UniProtKB">
        <authorList>
            <consortium name="RefSeq"/>
        </authorList>
    </citation>
    <scope>IDENTIFICATION</scope>
    <source>
        <tissue evidence="6 7">Muscle</tissue>
    </source>
</reference>
<evidence type="ECO:0000313" key="6">
    <source>
        <dbReference type="RefSeq" id="XP_019524069.1"/>
    </source>
</evidence>
<dbReference type="AlphaFoldDB" id="A0A8B7TG36"/>
<evidence type="ECO:0000256" key="2">
    <source>
        <dbReference type="ARBA" id="ARBA00023140"/>
    </source>
</evidence>
<sequence>MRASQEDFENAMNQVKLLKKDPGNEVKLKLYALYKQATEGPCNIPKPGVFDLINKAKWDAWNVLGSLPKETARQNYVDLVSSLSSSSKSSSQVKPGTDRERQGYENLVVTSEDSITKIMLNRPTKKNAISTQMYHEIMLALKAASKDDSTITVLTGNGDYYCSGNDLTNYTDIPPGGVEEKAKNSAIMLRDFVGCFIDFPKPLIAVVNGPAVGIAVTTLGLFDVVYASDKVSEVLET</sequence>
<dbReference type="InterPro" id="IPR029045">
    <property type="entry name" value="ClpP/crotonase-like_dom_sf"/>
</dbReference>
<evidence type="ECO:0000313" key="10">
    <source>
        <dbReference type="RefSeq" id="XP_019524074.1"/>
    </source>
</evidence>
<accession>A0A8B7TG36</accession>
<dbReference type="InterPro" id="IPR000582">
    <property type="entry name" value="Acyl-CoA-binding_protein"/>
</dbReference>
<dbReference type="GO" id="GO:0004165">
    <property type="term" value="F:delta(3)-delta(2)-enoyl-CoA isomerase activity"/>
    <property type="evidence" value="ECO:0007669"/>
    <property type="project" value="TreeGrafter"/>
</dbReference>
<dbReference type="GeneID" id="109396596"/>
<evidence type="ECO:0000313" key="5">
    <source>
        <dbReference type="Proteomes" id="UP000694851"/>
    </source>
</evidence>
<dbReference type="InterPro" id="IPR022408">
    <property type="entry name" value="Acyl-CoA-binding_prot_CS"/>
</dbReference>
<organism evidence="5 6">
    <name type="scientific">Hipposideros armiger</name>
    <name type="common">Great Himalayan leaf-nosed bat</name>
    <dbReference type="NCBI Taxonomy" id="186990"/>
    <lineage>
        <taxon>Eukaryota</taxon>
        <taxon>Metazoa</taxon>
        <taxon>Chordata</taxon>
        <taxon>Craniata</taxon>
        <taxon>Vertebrata</taxon>
        <taxon>Euteleostomi</taxon>
        <taxon>Mammalia</taxon>
        <taxon>Eutheria</taxon>
        <taxon>Laurasiatheria</taxon>
        <taxon>Chiroptera</taxon>
        <taxon>Yinpterochiroptera</taxon>
        <taxon>Rhinolophoidea</taxon>
        <taxon>Hipposideridae</taxon>
        <taxon>Hipposideros</taxon>
    </lineage>
</organism>